<keyword evidence="2" id="KW-1185">Reference proteome</keyword>
<dbReference type="SUPFAM" id="SSF56059">
    <property type="entry name" value="Glutathione synthetase ATP-binding domain-like"/>
    <property type="match status" value="1"/>
</dbReference>
<dbReference type="EMBL" id="JABXYM010000001">
    <property type="protein sequence ID" value="MCR6094935.1"/>
    <property type="molecule type" value="Genomic_DNA"/>
</dbReference>
<gene>
    <name evidence="1" type="ORF">HXA33_00040</name>
</gene>
<dbReference type="Proteomes" id="UP001057753">
    <property type="component" value="Unassembled WGS sequence"/>
</dbReference>
<protein>
    <submittedName>
        <fullName evidence="1">Teichuronopeptide biosynthesis</fullName>
    </submittedName>
</protein>
<evidence type="ECO:0000313" key="2">
    <source>
        <dbReference type="Proteomes" id="UP001057753"/>
    </source>
</evidence>
<evidence type="ECO:0000313" key="1">
    <source>
        <dbReference type="EMBL" id="MCR6094935.1"/>
    </source>
</evidence>
<reference evidence="1" key="1">
    <citation type="submission" date="2020-06" db="EMBL/GenBank/DDBJ databases">
        <title>Insight into the genomes of haloalkaliphilic bacilli from Kenyan soda lakes.</title>
        <authorList>
            <person name="Mwirichia R."/>
            <person name="Villamizar G.C."/>
            <person name="Poehlein A."/>
            <person name="Mugweru J."/>
            <person name="Kipnyargis A."/>
            <person name="Kiplimo D."/>
            <person name="Orwa P."/>
            <person name="Daniel R."/>
        </authorList>
    </citation>
    <scope>NUCLEOTIDE SEQUENCE</scope>
    <source>
        <strain evidence="1">B1096_S55</strain>
    </source>
</reference>
<dbReference type="RefSeq" id="WP_257819559.1">
    <property type="nucleotide sequence ID" value="NZ_JABXYM010000001.1"/>
</dbReference>
<dbReference type="InterPro" id="IPR029465">
    <property type="entry name" value="ATPgrasp_TupA"/>
</dbReference>
<proteinExistence type="predicted"/>
<accession>A0A9Q4FUK6</accession>
<sequence length="483" mass="56528">MANKEEQLLVKLIKQQSQIRRIEKDYYLTSKALEELKSEYENVPMKSVRKVVNFMFKRPFLNILNLVKKVKKRIVGKKYYKIKEENRQLKTNEGKLEHEVKILNSKCNSLSQELNERHIEISMNKLKTDPSLSSQVLMEQVISSYENGEIIKAIEELVKVKRDKMDLINEALYKSIKLASKEEDTVKYFIYKKILSGLNAEEVPELLLRGMEDKQIASLSELSSFKGLLTMRLRRYQLGEKLPEWQLDDKQKAVNFAKKYGFKVSESLGTYSLNSLPEKKCVAIKPKNGAGSRGVYLVISENKIIDVKRSQQLVNKLELRERMNQDLEMEWVGQDEWIMEPIYFYEKETKEPARDLKFYCFYGKVKLILEVNRYPEVRYCWWTAEGDRISTGKYENQLMDGDGFPLGFIKQVEDLSQRIPAPFCRIDFLKSEGEIIFGEVTPKPGNYDKFNDKIDNYLGESYLEAEGRLMTDLLKGKTFPEFQ</sequence>
<dbReference type="AlphaFoldDB" id="A0A9Q4FUK6"/>
<dbReference type="Pfam" id="PF14305">
    <property type="entry name" value="ATPgrasp_TupA"/>
    <property type="match status" value="1"/>
</dbReference>
<organism evidence="1 2">
    <name type="scientific">Salipaludibacillus agaradhaerens</name>
    <name type="common">Bacillus agaradhaerens</name>
    <dbReference type="NCBI Taxonomy" id="76935"/>
    <lineage>
        <taxon>Bacteria</taxon>
        <taxon>Bacillati</taxon>
        <taxon>Bacillota</taxon>
        <taxon>Bacilli</taxon>
        <taxon>Bacillales</taxon>
        <taxon>Bacillaceae</taxon>
    </lineage>
</organism>
<comment type="caution">
    <text evidence="1">The sequence shown here is derived from an EMBL/GenBank/DDBJ whole genome shotgun (WGS) entry which is preliminary data.</text>
</comment>
<name>A0A9Q4FUK6_SALAG</name>